<evidence type="ECO:0008006" key="5">
    <source>
        <dbReference type="Google" id="ProtNLM"/>
    </source>
</evidence>
<reference evidence="3 4" key="1">
    <citation type="submission" date="2023-11" db="EMBL/GenBank/DDBJ databases">
        <title>Paucibacter sp. nov., isolated from fresh soil in Korea.</title>
        <authorList>
            <person name="Le N.T.T."/>
        </authorList>
    </citation>
    <scope>NUCLEOTIDE SEQUENCE [LARGE SCALE GENOMIC DNA]</scope>
    <source>
        <strain evidence="3 4">R3-3</strain>
    </source>
</reference>
<accession>A0ABU5DNC2</accession>
<evidence type="ECO:0000256" key="1">
    <source>
        <dbReference type="SAM" id="MobiDB-lite"/>
    </source>
</evidence>
<keyword evidence="4" id="KW-1185">Reference proteome</keyword>
<gene>
    <name evidence="3" type="ORF">SNE35_25085</name>
</gene>
<evidence type="ECO:0000313" key="4">
    <source>
        <dbReference type="Proteomes" id="UP001285263"/>
    </source>
</evidence>
<protein>
    <recommendedName>
        <fullName evidence="5">Transmembrane protein</fullName>
    </recommendedName>
</protein>
<dbReference type="EMBL" id="JAXCLA010000009">
    <property type="protein sequence ID" value="MDY0747801.1"/>
    <property type="molecule type" value="Genomic_DNA"/>
</dbReference>
<comment type="caution">
    <text evidence="3">The sequence shown here is derived from an EMBL/GenBank/DDBJ whole genome shotgun (WGS) entry which is preliminary data.</text>
</comment>
<keyword evidence="2" id="KW-0812">Transmembrane</keyword>
<name>A0ABU5DNC2_9BURK</name>
<keyword evidence="2" id="KW-0472">Membrane</keyword>
<organism evidence="3 4">
    <name type="scientific">Roseateles agri</name>
    <dbReference type="NCBI Taxonomy" id="3098619"/>
    <lineage>
        <taxon>Bacteria</taxon>
        <taxon>Pseudomonadati</taxon>
        <taxon>Pseudomonadota</taxon>
        <taxon>Betaproteobacteria</taxon>
        <taxon>Burkholderiales</taxon>
        <taxon>Sphaerotilaceae</taxon>
        <taxon>Roseateles</taxon>
    </lineage>
</organism>
<dbReference type="Proteomes" id="UP001285263">
    <property type="component" value="Unassembled WGS sequence"/>
</dbReference>
<evidence type="ECO:0000256" key="2">
    <source>
        <dbReference type="SAM" id="Phobius"/>
    </source>
</evidence>
<dbReference type="RefSeq" id="WP_320425773.1">
    <property type="nucleotide sequence ID" value="NZ_JAXCLA010000009.1"/>
</dbReference>
<sequence>MYLVAIAWFYVALLMAAAEATSTQGSLLGACITFVLYGLLPISIVLYVMGARYRGGRSRRTPASAQRDGGDHPPAQPLPPVREEP</sequence>
<proteinExistence type="predicted"/>
<keyword evidence="2" id="KW-1133">Transmembrane helix</keyword>
<feature type="region of interest" description="Disordered" evidence="1">
    <location>
        <begin position="57"/>
        <end position="85"/>
    </location>
</feature>
<feature type="compositionally biased region" description="Pro residues" evidence="1">
    <location>
        <begin position="74"/>
        <end position="85"/>
    </location>
</feature>
<feature type="transmembrane region" description="Helical" evidence="2">
    <location>
        <begin position="28"/>
        <end position="50"/>
    </location>
</feature>
<evidence type="ECO:0000313" key="3">
    <source>
        <dbReference type="EMBL" id="MDY0747801.1"/>
    </source>
</evidence>